<dbReference type="RefSeq" id="WP_040263624.1">
    <property type="nucleotide sequence ID" value="NZ_CP050855.1"/>
</dbReference>
<dbReference type="CDD" id="cd13560">
    <property type="entry name" value="PBP2_taurine"/>
    <property type="match status" value="1"/>
</dbReference>
<dbReference type="SUPFAM" id="SSF53850">
    <property type="entry name" value="Periplasmic binding protein-like II"/>
    <property type="match status" value="1"/>
</dbReference>
<evidence type="ECO:0000256" key="2">
    <source>
        <dbReference type="ARBA" id="ARBA00010742"/>
    </source>
</evidence>
<dbReference type="Proteomes" id="UP000042738">
    <property type="component" value="Chromosome"/>
</dbReference>
<dbReference type="GeneID" id="93737756"/>
<dbReference type="Gene3D" id="3.40.190.10">
    <property type="entry name" value="Periplasmic binding protein-like II"/>
    <property type="match status" value="2"/>
</dbReference>
<evidence type="ECO:0000256" key="1">
    <source>
        <dbReference type="ARBA" id="ARBA00004418"/>
    </source>
</evidence>
<dbReference type="GO" id="GO:0022857">
    <property type="term" value="F:transmembrane transporter activity"/>
    <property type="evidence" value="ECO:0007669"/>
    <property type="project" value="InterPro"/>
</dbReference>
<dbReference type="GO" id="GO:0042597">
    <property type="term" value="C:periplasmic space"/>
    <property type="evidence" value="ECO:0007669"/>
    <property type="project" value="UniProtKB-SubCell"/>
</dbReference>
<comment type="subcellular location">
    <subcellularLocation>
        <location evidence="1">Periplasm</location>
    </subcellularLocation>
</comment>
<reference evidence="6 7" key="1">
    <citation type="journal article" date="2014" name="Genome Announc.">
        <title>Whole-Genome Sequence of Serratia symbiotica Strain CWBI-2.3T, a Free-Living Symbiont of the Black Bean Aphid Aphis fabae.</title>
        <authorList>
            <person name="Foray V."/>
            <person name="Grigorescu A.S."/>
            <person name="Sabri A."/>
            <person name="Haubruge E."/>
            <person name="Lognay G."/>
            <person name="Francis F."/>
            <person name="Fauconnier M.L."/>
            <person name="Hance T."/>
            <person name="Thonart P."/>
        </authorList>
    </citation>
    <scope>NUCLEOTIDE SEQUENCE [LARGE SCALE GENOMIC DNA]</scope>
    <source>
        <strain evidence="6">CWBI-2.3</strain>
    </source>
</reference>
<name>A0A068YXR5_9GAMM</name>
<dbReference type="STRING" id="138074.SYMBAF_110058"/>
<comment type="similarity">
    <text evidence="2">Belongs to the bacterial solute-binding protein SsuA/TauA family.</text>
</comment>
<protein>
    <submittedName>
        <fullName evidence="6">Taurine ABC transporter substrate-binding protein</fullName>
    </submittedName>
</protein>
<keyword evidence="3 4" id="KW-0732">Signal</keyword>
<evidence type="ECO:0000259" key="5">
    <source>
        <dbReference type="SMART" id="SM00062"/>
    </source>
</evidence>
<evidence type="ECO:0000256" key="3">
    <source>
        <dbReference type="ARBA" id="ARBA00022729"/>
    </source>
</evidence>
<feature type="chain" id="PRO_5030002319" evidence="4">
    <location>
        <begin position="26"/>
        <end position="331"/>
    </location>
</feature>
<dbReference type="Pfam" id="PF04069">
    <property type="entry name" value="OpuAC"/>
    <property type="match status" value="1"/>
</dbReference>
<accession>A0A068YXR5</accession>
<dbReference type="AlphaFoldDB" id="A0A068YXR5"/>
<dbReference type="InterPro" id="IPR007210">
    <property type="entry name" value="ABC_Gly_betaine_transp_sub-bd"/>
</dbReference>
<dbReference type="EMBL" id="CP050855">
    <property type="protein sequence ID" value="QLH63951.1"/>
    <property type="molecule type" value="Genomic_DNA"/>
</dbReference>
<organism evidence="6 7">
    <name type="scientific">Serratia symbiotica</name>
    <dbReference type="NCBI Taxonomy" id="138074"/>
    <lineage>
        <taxon>Bacteria</taxon>
        <taxon>Pseudomonadati</taxon>
        <taxon>Pseudomonadota</taxon>
        <taxon>Gammaproteobacteria</taxon>
        <taxon>Enterobacterales</taxon>
        <taxon>Yersiniaceae</taxon>
        <taxon>Serratia</taxon>
    </lineage>
</organism>
<proteinExistence type="inferred from homology"/>
<feature type="domain" description="Solute-binding protein family 3/N-terminal" evidence="5">
    <location>
        <begin position="27"/>
        <end position="242"/>
    </location>
</feature>
<dbReference type="NCBIfam" id="NF008553">
    <property type="entry name" value="PRK11480.1"/>
    <property type="match status" value="1"/>
</dbReference>
<feature type="signal peptide" evidence="4">
    <location>
        <begin position="1"/>
        <end position="25"/>
    </location>
</feature>
<dbReference type="GO" id="GO:0042918">
    <property type="term" value="P:alkanesulfonate transmembrane transport"/>
    <property type="evidence" value="ECO:0007669"/>
    <property type="project" value="TreeGrafter"/>
</dbReference>
<evidence type="ECO:0000256" key="4">
    <source>
        <dbReference type="SAM" id="SignalP"/>
    </source>
</evidence>
<dbReference type="GO" id="GO:0043190">
    <property type="term" value="C:ATP-binding cassette (ABC) transporter complex"/>
    <property type="evidence" value="ECO:0007669"/>
    <property type="project" value="InterPro"/>
</dbReference>
<gene>
    <name evidence="6" type="primary">tauA</name>
    <name evidence="6" type="ORF">SYMBAF_14820</name>
</gene>
<dbReference type="SMART" id="SM00062">
    <property type="entry name" value="PBPb"/>
    <property type="match status" value="1"/>
</dbReference>
<evidence type="ECO:0000313" key="7">
    <source>
        <dbReference type="Proteomes" id="UP000042738"/>
    </source>
</evidence>
<dbReference type="NCBIfam" id="TIGR01729">
    <property type="entry name" value="taurine_ABC_bnd"/>
    <property type="match status" value="1"/>
</dbReference>
<dbReference type="PANTHER" id="PTHR30024:SF47">
    <property type="entry name" value="TAURINE-BINDING PERIPLASMIC PROTEIN"/>
    <property type="match status" value="1"/>
</dbReference>
<evidence type="ECO:0000313" key="6">
    <source>
        <dbReference type="EMBL" id="QLH63951.1"/>
    </source>
</evidence>
<dbReference type="InterPro" id="IPR010068">
    <property type="entry name" value="Peri-bd_TauA"/>
</dbReference>
<dbReference type="InterPro" id="IPR001638">
    <property type="entry name" value="Solute-binding_3/MltF_N"/>
</dbReference>
<sequence length="331" mass="35656">MAGKFFSLRGVALLMLSLSATHVYALDVTVAYQTSAEPAKVAQAANSFAKQSGATVDWRKFDSGSSVLRALASGDVQIGNIGSSPLAVAASQKLPIEVFLIAAQLGSAEALVVTNGINSPQGLIGKRIAVPFISTAYYSLLASLKHWGIKPEQVKILNLQPPAIAAAWQRGDIDGAYVWAPVVNELVKQGKVLTDSEQVGQWGAPTFDVWVVRKDFADKHPAVVVAFATRVLAAQKAYLVEPEKWLKDQSNLSTLARLCGISAAQVPERVRGNIYLPVSLQITQLGQPMEQTIRDTAEFLKQQGKIPQVDSDYSAYVTDRFVQQVQAAPQP</sequence>
<dbReference type="PANTHER" id="PTHR30024">
    <property type="entry name" value="ALIPHATIC SULFONATES-BINDING PROTEIN-RELATED"/>
    <property type="match status" value="1"/>
</dbReference>